<protein>
    <submittedName>
        <fullName evidence="1">Uncharacterized protein</fullName>
    </submittedName>
</protein>
<name>A0A3D0KJC6_9GAMM</name>
<accession>A0A3D0KJC6</accession>
<gene>
    <name evidence="1" type="ORF">DEO68_14110</name>
</gene>
<dbReference type="AlphaFoldDB" id="A0A3D0KJC6"/>
<dbReference type="EMBL" id="DOTR01000082">
    <property type="protein sequence ID" value="HCA03269.1"/>
    <property type="molecule type" value="Genomic_DNA"/>
</dbReference>
<sequence>MSELERRPAISLSNGRRIHYTAHDWDAVLSTSVSVNGSKWPVGNAMKHARDLQATALHDFEKAGKALVDIQGNRDLTDAAKQRMSKEALDQFAENVEKHRKALAESMQSIADSAKSHFQPVKALDKGDAVGVAMDAELRSIVRGLDAKERMTLINEAKLGNHPELTAALLRAPALATGLTQQTLDSLRNAGIASAYGSEIMALRNLVVGVHDDVIRTTNHAAETLEGISKVNHPTLTRLGKDTASDLRGWIGELPMHRMQVEKEAA</sequence>
<evidence type="ECO:0000313" key="1">
    <source>
        <dbReference type="EMBL" id="HCA03269.1"/>
    </source>
</evidence>
<reference evidence="1" key="1">
    <citation type="journal article" date="2018" name="Nat. Biotechnol.">
        <title>A standardized bacterial taxonomy based on genome phylogeny substantially revises the tree of life.</title>
        <authorList>
            <person name="Parks D.H."/>
            <person name="Chuvochina M."/>
            <person name="Waite D.W."/>
            <person name="Rinke C."/>
            <person name="Skarshewski A."/>
            <person name="Chaumeil P.A."/>
            <person name="Hugenholtz P."/>
        </authorList>
    </citation>
    <scope>NUCLEOTIDE SEQUENCE [LARGE SCALE GENOMIC DNA]</scope>
    <source>
        <strain evidence="1">UBA11284</strain>
    </source>
</reference>
<organism evidence="1">
    <name type="scientific">Halomonas campaniensis</name>
    <dbReference type="NCBI Taxonomy" id="213554"/>
    <lineage>
        <taxon>Bacteria</taxon>
        <taxon>Pseudomonadati</taxon>
        <taxon>Pseudomonadota</taxon>
        <taxon>Gammaproteobacteria</taxon>
        <taxon>Oceanospirillales</taxon>
        <taxon>Halomonadaceae</taxon>
        <taxon>Halomonas</taxon>
    </lineage>
</organism>
<comment type="caution">
    <text evidence="1">The sequence shown here is derived from an EMBL/GenBank/DDBJ whole genome shotgun (WGS) entry which is preliminary data.</text>
</comment>
<proteinExistence type="predicted"/>